<evidence type="ECO:0000256" key="8">
    <source>
        <dbReference type="ARBA" id="ARBA00022982"/>
    </source>
</evidence>
<dbReference type="GO" id="GO:0009055">
    <property type="term" value="F:electron transfer activity"/>
    <property type="evidence" value="ECO:0007669"/>
    <property type="project" value="TreeGrafter"/>
</dbReference>
<keyword evidence="4" id="KW-1003">Cell membrane</keyword>
<dbReference type="GO" id="GO:0046872">
    <property type="term" value="F:metal ion binding"/>
    <property type="evidence" value="ECO:0007669"/>
    <property type="project" value="UniProtKB-KW"/>
</dbReference>
<keyword evidence="6 12" id="KW-0812">Transmembrane</keyword>
<comment type="subcellular location">
    <subcellularLocation>
        <location evidence="1">Cell membrane</location>
        <topology evidence="1">Multi-pass membrane protein</topology>
    </subcellularLocation>
</comment>
<keyword evidence="8" id="KW-0249">Electron transport</keyword>
<feature type="transmembrane region" description="Helical" evidence="12">
    <location>
        <begin position="162"/>
        <end position="190"/>
    </location>
</feature>
<reference evidence="13 14" key="1">
    <citation type="submission" date="2017-08" db="EMBL/GenBank/DDBJ databases">
        <title>Infants hospitalized years apart are colonized by the same room-sourced microbial strains.</title>
        <authorList>
            <person name="Brooks B."/>
            <person name="Olm M.R."/>
            <person name="Firek B.A."/>
            <person name="Baker R."/>
            <person name="Thomas B.C."/>
            <person name="Morowitz M.J."/>
            <person name="Banfield J.F."/>
        </authorList>
    </citation>
    <scope>NUCLEOTIDE SEQUENCE [LARGE SCALE GENOMIC DNA]</scope>
    <source>
        <strain evidence="13">S2_005_003_R2_43</strain>
    </source>
</reference>
<gene>
    <name evidence="13" type="primary">cydB</name>
    <name evidence="13" type="ORF">DI565_02160</name>
</gene>
<dbReference type="NCBIfam" id="TIGR00203">
    <property type="entry name" value="cydB"/>
    <property type="match status" value="1"/>
</dbReference>
<dbReference type="GO" id="GO:0019646">
    <property type="term" value="P:aerobic electron transport chain"/>
    <property type="evidence" value="ECO:0007669"/>
    <property type="project" value="TreeGrafter"/>
</dbReference>
<evidence type="ECO:0000256" key="12">
    <source>
        <dbReference type="SAM" id="Phobius"/>
    </source>
</evidence>
<proteinExistence type="inferred from homology"/>
<evidence type="ECO:0000256" key="6">
    <source>
        <dbReference type="ARBA" id="ARBA00022692"/>
    </source>
</evidence>
<sequence length="378" mass="40172">MFDYETLRLIWWLLLGALLIGFAVMDGFDLGAAILLPFVGRTDAERRIVINTVGPVWEGNQVWLILGGGAIFAAWPPLYAAAFSGFYLAMFLVLCALILRPVGFKFRSKIHSPRWRSFWDWALFVGGFVPALIFGVAVGNALQGVPFRFDEDLRMIYEGDLLGLLNPFALFCGVVSALMLAMHGGCWIALKADEPVASRAAFAGRQAALLLLAAFVVGGIVMGLGVDAYRIVGDVAGDGPSNPTLKQVEVVLGGGFANYARHPWMAAAPLLVLVGAPLAALLLAKNRPGLAFVASGAAVAGVVATAGVTLFPFLLPSTIAPAQSLTVWDASSSETTLGVMLVATVIFLPMIVAYTSWAYWVMRGRVTAASVSADPTSY</sequence>
<dbReference type="PANTHER" id="PTHR43141">
    <property type="entry name" value="CYTOCHROME BD2 SUBUNIT II"/>
    <property type="match status" value="1"/>
</dbReference>
<evidence type="ECO:0000256" key="7">
    <source>
        <dbReference type="ARBA" id="ARBA00022723"/>
    </source>
</evidence>
<dbReference type="GO" id="GO:0070069">
    <property type="term" value="C:cytochrome complex"/>
    <property type="evidence" value="ECO:0007669"/>
    <property type="project" value="TreeGrafter"/>
</dbReference>
<dbReference type="EMBL" id="QFPN01000001">
    <property type="protein sequence ID" value="PZQ19204.1"/>
    <property type="molecule type" value="Genomic_DNA"/>
</dbReference>
<feature type="transmembrane region" description="Helical" evidence="12">
    <location>
        <begin position="78"/>
        <end position="100"/>
    </location>
</feature>
<organism evidence="13 14">
    <name type="scientific">Ancylobacter novellus</name>
    <name type="common">Thiobacillus novellus</name>
    <dbReference type="NCBI Taxonomy" id="921"/>
    <lineage>
        <taxon>Bacteria</taxon>
        <taxon>Pseudomonadati</taxon>
        <taxon>Pseudomonadota</taxon>
        <taxon>Alphaproteobacteria</taxon>
        <taxon>Hyphomicrobiales</taxon>
        <taxon>Xanthobacteraceae</taxon>
        <taxon>Ancylobacter</taxon>
    </lineage>
</organism>
<keyword evidence="9 12" id="KW-1133">Transmembrane helix</keyword>
<evidence type="ECO:0000256" key="9">
    <source>
        <dbReference type="ARBA" id="ARBA00022989"/>
    </source>
</evidence>
<protein>
    <submittedName>
        <fullName evidence="13">Cytochrome d ubiquinol oxidase subunit II</fullName>
    </submittedName>
</protein>
<dbReference type="GO" id="GO:0016682">
    <property type="term" value="F:oxidoreductase activity, acting on diphenols and related substances as donors, oxygen as acceptor"/>
    <property type="evidence" value="ECO:0007669"/>
    <property type="project" value="TreeGrafter"/>
</dbReference>
<keyword evidence="3" id="KW-0813">Transport</keyword>
<comment type="similarity">
    <text evidence="2">Belongs to the cytochrome ubiquinol oxidase subunit 2 family.</text>
</comment>
<evidence type="ECO:0000256" key="4">
    <source>
        <dbReference type="ARBA" id="ARBA00022475"/>
    </source>
</evidence>
<evidence type="ECO:0000256" key="11">
    <source>
        <dbReference type="ARBA" id="ARBA00023136"/>
    </source>
</evidence>
<feature type="transmembrane region" description="Helical" evidence="12">
    <location>
        <begin position="290"/>
        <end position="315"/>
    </location>
</feature>
<keyword evidence="11 12" id="KW-0472">Membrane</keyword>
<evidence type="ECO:0000256" key="5">
    <source>
        <dbReference type="ARBA" id="ARBA00022617"/>
    </source>
</evidence>
<evidence type="ECO:0000256" key="3">
    <source>
        <dbReference type="ARBA" id="ARBA00022448"/>
    </source>
</evidence>
<dbReference type="PIRSF" id="PIRSF000267">
    <property type="entry name" value="Cyt_oxidse_sub2"/>
    <property type="match status" value="1"/>
</dbReference>
<feature type="transmembrane region" description="Helical" evidence="12">
    <location>
        <begin position="202"/>
        <end position="224"/>
    </location>
</feature>
<evidence type="ECO:0000256" key="1">
    <source>
        <dbReference type="ARBA" id="ARBA00004651"/>
    </source>
</evidence>
<keyword evidence="5" id="KW-0349">Heme</keyword>
<accession>A0A2W5KT89</accession>
<evidence type="ECO:0000256" key="10">
    <source>
        <dbReference type="ARBA" id="ARBA00023004"/>
    </source>
</evidence>
<feature type="transmembrane region" description="Helical" evidence="12">
    <location>
        <begin position="12"/>
        <end position="36"/>
    </location>
</feature>
<keyword evidence="7" id="KW-0479">Metal-binding</keyword>
<dbReference type="Proteomes" id="UP000249577">
    <property type="component" value="Unassembled WGS sequence"/>
</dbReference>
<comment type="caution">
    <text evidence="13">The sequence shown here is derived from an EMBL/GenBank/DDBJ whole genome shotgun (WGS) entry which is preliminary data.</text>
</comment>
<dbReference type="Pfam" id="PF02322">
    <property type="entry name" value="Cyt_bd_oxida_II"/>
    <property type="match status" value="1"/>
</dbReference>
<feature type="transmembrane region" description="Helical" evidence="12">
    <location>
        <begin position="335"/>
        <end position="360"/>
    </location>
</feature>
<keyword evidence="10" id="KW-0408">Iron</keyword>
<dbReference type="AlphaFoldDB" id="A0A2W5KT89"/>
<dbReference type="GO" id="GO:0005886">
    <property type="term" value="C:plasma membrane"/>
    <property type="evidence" value="ECO:0007669"/>
    <property type="project" value="UniProtKB-SubCell"/>
</dbReference>
<evidence type="ECO:0000313" key="13">
    <source>
        <dbReference type="EMBL" id="PZQ19204.1"/>
    </source>
</evidence>
<dbReference type="InterPro" id="IPR003317">
    <property type="entry name" value="Cyt-d_oxidase_su2"/>
</dbReference>
<evidence type="ECO:0000256" key="2">
    <source>
        <dbReference type="ARBA" id="ARBA00007543"/>
    </source>
</evidence>
<name>A0A2W5KT89_ANCNO</name>
<dbReference type="PANTHER" id="PTHR43141:SF5">
    <property type="entry name" value="CYTOCHROME BD-I UBIQUINOL OXIDASE SUBUNIT 2"/>
    <property type="match status" value="1"/>
</dbReference>
<feature type="transmembrane region" description="Helical" evidence="12">
    <location>
        <begin position="48"/>
        <end position="72"/>
    </location>
</feature>
<evidence type="ECO:0000313" key="14">
    <source>
        <dbReference type="Proteomes" id="UP000249577"/>
    </source>
</evidence>
<feature type="transmembrane region" description="Helical" evidence="12">
    <location>
        <begin position="121"/>
        <end position="142"/>
    </location>
</feature>
<feature type="transmembrane region" description="Helical" evidence="12">
    <location>
        <begin position="264"/>
        <end position="283"/>
    </location>
</feature>